<dbReference type="InterPro" id="IPR004390">
    <property type="entry name" value="SR_rcpt_FtsY"/>
</dbReference>
<evidence type="ECO:0000313" key="14">
    <source>
        <dbReference type="Proteomes" id="UP000003020"/>
    </source>
</evidence>
<dbReference type="Gene3D" id="1.20.120.140">
    <property type="entry name" value="Signal recognition particle SRP54, nucleotide-binding domain"/>
    <property type="match status" value="1"/>
</dbReference>
<evidence type="ECO:0000256" key="2">
    <source>
        <dbReference type="ARBA" id="ARBA00022490"/>
    </source>
</evidence>
<dbReference type="GO" id="GO:0005737">
    <property type="term" value="C:cytoplasm"/>
    <property type="evidence" value="ECO:0007669"/>
    <property type="project" value="UniProtKB-SubCell"/>
</dbReference>
<comment type="subcellular location">
    <subcellularLocation>
        <location evidence="9">Cell membrane</location>
        <topology evidence="9">Peripheral membrane protein</topology>
        <orientation evidence="9">Cytoplasmic side</orientation>
    </subcellularLocation>
    <subcellularLocation>
        <location evidence="9">Cytoplasm</location>
    </subcellularLocation>
</comment>
<feature type="compositionally biased region" description="Basic and acidic residues" evidence="10">
    <location>
        <begin position="195"/>
        <end position="213"/>
    </location>
</feature>
<keyword evidence="4 9" id="KW-0378">Hydrolase</keyword>
<comment type="similarity">
    <text evidence="9">Belongs to the GTP-binding SRP family. FtsY subfamily.</text>
</comment>
<evidence type="ECO:0000256" key="5">
    <source>
        <dbReference type="ARBA" id="ARBA00023134"/>
    </source>
</evidence>
<dbReference type="InterPro" id="IPR036225">
    <property type="entry name" value="SRP/SRP_N"/>
</dbReference>
<dbReference type="SUPFAM" id="SSF47364">
    <property type="entry name" value="Domain of the SRP/SRP receptor G-proteins"/>
    <property type="match status" value="1"/>
</dbReference>
<feature type="region of interest" description="Disordered" evidence="10">
    <location>
        <begin position="33"/>
        <end position="359"/>
    </location>
</feature>
<feature type="compositionally biased region" description="Low complexity" evidence="10">
    <location>
        <begin position="216"/>
        <end position="238"/>
    </location>
</feature>
<keyword evidence="14" id="KW-1185">Reference proteome</keyword>
<dbReference type="HAMAP" id="MF_00920">
    <property type="entry name" value="FtsY"/>
    <property type="match status" value="1"/>
</dbReference>
<comment type="catalytic activity">
    <reaction evidence="8 9">
        <text>GTP + H2O = GDP + phosphate + H(+)</text>
        <dbReference type="Rhea" id="RHEA:19669"/>
        <dbReference type="ChEBI" id="CHEBI:15377"/>
        <dbReference type="ChEBI" id="CHEBI:15378"/>
        <dbReference type="ChEBI" id="CHEBI:37565"/>
        <dbReference type="ChEBI" id="CHEBI:43474"/>
        <dbReference type="ChEBI" id="CHEBI:58189"/>
        <dbReference type="EC" id="3.6.5.4"/>
    </reaction>
</comment>
<comment type="function">
    <text evidence="9">Involved in targeting and insertion of nascent membrane proteins into the cytoplasmic membrane. Acts as a receptor for the complex formed by the signal recognition particle (SRP) and the ribosome-nascent chain (RNC).</text>
</comment>
<dbReference type="AlphaFoldDB" id="E2S1W3"/>
<dbReference type="SMART" id="SM00963">
    <property type="entry name" value="SRP54_N"/>
    <property type="match status" value="1"/>
</dbReference>
<keyword evidence="2 9" id="KW-0963">Cytoplasm</keyword>
<dbReference type="GO" id="GO:0005886">
    <property type="term" value="C:plasma membrane"/>
    <property type="evidence" value="ECO:0007669"/>
    <property type="project" value="UniProtKB-SubCell"/>
</dbReference>
<dbReference type="GO" id="GO:0005525">
    <property type="term" value="F:GTP binding"/>
    <property type="evidence" value="ECO:0007669"/>
    <property type="project" value="UniProtKB-UniRule"/>
</dbReference>
<dbReference type="PANTHER" id="PTHR43134">
    <property type="entry name" value="SIGNAL RECOGNITION PARTICLE RECEPTOR SUBUNIT ALPHA"/>
    <property type="match status" value="1"/>
</dbReference>
<dbReference type="InterPro" id="IPR000897">
    <property type="entry name" value="SRP54_GTPase_dom"/>
</dbReference>
<evidence type="ECO:0000256" key="11">
    <source>
        <dbReference type="SAM" id="Phobius"/>
    </source>
</evidence>
<name>E2S1W3_9CORY</name>
<evidence type="ECO:0000256" key="4">
    <source>
        <dbReference type="ARBA" id="ARBA00022801"/>
    </source>
</evidence>
<dbReference type="eggNOG" id="COG0552">
    <property type="taxonomic scope" value="Bacteria"/>
</dbReference>
<dbReference type="GO" id="GO:0006614">
    <property type="term" value="P:SRP-dependent cotranslational protein targeting to membrane"/>
    <property type="evidence" value="ECO:0007669"/>
    <property type="project" value="InterPro"/>
</dbReference>
<keyword evidence="11" id="KW-1133">Transmembrane helix</keyword>
<evidence type="ECO:0000313" key="13">
    <source>
        <dbReference type="EMBL" id="EFQ81629.1"/>
    </source>
</evidence>
<dbReference type="EC" id="3.6.5.4" evidence="9"/>
<accession>E2S1W3</accession>
<feature type="compositionally biased region" description="Low complexity" evidence="10">
    <location>
        <begin position="185"/>
        <end position="194"/>
    </location>
</feature>
<feature type="compositionally biased region" description="Acidic residues" evidence="10">
    <location>
        <begin position="283"/>
        <end position="316"/>
    </location>
</feature>
<feature type="compositionally biased region" description="Low complexity" evidence="10">
    <location>
        <begin position="317"/>
        <end position="329"/>
    </location>
</feature>
<dbReference type="EMBL" id="ABYQ02000003">
    <property type="protein sequence ID" value="EFQ81629.1"/>
    <property type="molecule type" value="Genomic_DNA"/>
</dbReference>
<proteinExistence type="inferred from homology"/>
<comment type="subunit">
    <text evidence="9">Part of the signal recognition particle protein translocation system, which is composed of SRP and FtsY.</text>
</comment>
<dbReference type="NCBIfam" id="TIGR00064">
    <property type="entry name" value="ftsY"/>
    <property type="match status" value="1"/>
</dbReference>
<evidence type="ECO:0000256" key="6">
    <source>
        <dbReference type="ARBA" id="ARBA00023136"/>
    </source>
</evidence>
<dbReference type="OrthoDB" id="9804720at2"/>
<feature type="transmembrane region" description="Helical" evidence="11">
    <location>
        <begin position="6"/>
        <end position="25"/>
    </location>
</feature>
<dbReference type="InterPro" id="IPR003593">
    <property type="entry name" value="AAA+_ATPase"/>
</dbReference>
<keyword evidence="6 9" id="KW-0472">Membrane</keyword>
<feature type="compositionally biased region" description="Basic and acidic residues" evidence="10">
    <location>
        <begin position="260"/>
        <end position="275"/>
    </location>
</feature>
<dbReference type="Gene3D" id="3.40.50.300">
    <property type="entry name" value="P-loop containing nucleotide triphosphate hydrolases"/>
    <property type="match status" value="1"/>
</dbReference>
<feature type="binding site" evidence="9">
    <location>
        <begin position="610"/>
        <end position="613"/>
    </location>
    <ligand>
        <name>GTP</name>
        <dbReference type="ChEBI" id="CHEBI:37565"/>
    </ligand>
</feature>
<dbReference type="FunFam" id="3.40.50.300:FF:000053">
    <property type="entry name" value="Signal recognition particle receptor FtsY"/>
    <property type="match status" value="1"/>
</dbReference>
<dbReference type="Proteomes" id="UP000003020">
    <property type="component" value="Unassembled WGS sequence"/>
</dbReference>
<dbReference type="Pfam" id="PF02881">
    <property type="entry name" value="SRP54_N"/>
    <property type="match status" value="1"/>
</dbReference>
<organism evidence="13 14">
    <name type="scientific">Corynebacterium pseudogenitalium ATCC 33035</name>
    <dbReference type="NCBI Taxonomy" id="525264"/>
    <lineage>
        <taxon>Bacteria</taxon>
        <taxon>Bacillati</taxon>
        <taxon>Actinomycetota</taxon>
        <taxon>Actinomycetes</taxon>
        <taxon>Mycobacteriales</taxon>
        <taxon>Corynebacteriaceae</taxon>
        <taxon>Corynebacterium</taxon>
    </lineage>
</organism>
<dbReference type="HOGENOM" id="CLU_009301_1_0_11"/>
<evidence type="ECO:0000256" key="1">
    <source>
        <dbReference type="ARBA" id="ARBA00022475"/>
    </source>
</evidence>
<feature type="compositionally biased region" description="Low complexity" evidence="10">
    <location>
        <begin position="126"/>
        <end position="141"/>
    </location>
</feature>
<dbReference type="InterPro" id="IPR042101">
    <property type="entry name" value="SRP54_N_sf"/>
</dbReference>
<keyword evidence="5 9" id="KW-0342">GTP-binding</keyword>
<evidence type="ECO:0000256" key="3">
    <source>
        <dbReference type="ARBA" id="ARBA00022741"/>
    </source>
</evidence>
<evidence type="ECO:0000256" key="10">
    <source>
        <dbReference type="SAM" id="MobiDB-lite"/>
    </source>
</evidence>
<feature type="compositionally biased region" description="Basic and acidic residues" evidence="10">
    <location>
        <begin position="33"/>
        <end position="45"/>
    </location>
</feature>
<feature type="domain" description="SRP54-type proteins GTP-binding" evidence="12">
    <location>
        <begin position="631"/>
        <end position="644"/>
    </location>
</feature>
<evidence type="ECO:0000256" key="9">
    <source>
        <dbReference type="HAMAP-Rule" id="MF_00920"/>
    </source>
</evidence>
<keyword evidence="7 9" id="KW-0675">Receptor</keyword>
<feature type="compositionally biased region" description="Basic and acidic residues" evidence="10">
    <location>
        <begin position="151"/>
        <end position="167"/>
    </location>
</feature>
<protein>
    <recommendedName>
        <fullName evidence="9">Signal recognition particle receptor FtsY</fullName>
        <shortName evidence="9">SRP receptor</shortName>
        <ecNumber evidence="9">3.6.5.4</ecNumber>
    </recommendedName>
</protein>
<keyword evidence="1 9" id="KW-1003">Cell membrane</keyword>
<keyword evidence="3 9" id="KW-0547">Nucleotide-binding</keyword>
<dbReference type="Pfam" id="PF00448">
    <property type="entry name" value="SRP54"/>
    <property type="match status" value="1"/>
</dbReference>
<comment type="caution">
    <text evidence="13">The sequence shown here is derived from an EMBL/GenBank/DDBJ whole genome shotgun (WGS) entry which is preliminary data.</text>
</comment>
<reference evidence="13 14" key="1">
    <citation type="submission" date="2010-08" db="EMBL/GenBank/DDBJ databases">
        <authorList>
            <person name="Muzny D."/>
            <person name="Qin X."/>
            <person name="Buhay C."/>
            <person name="Dugan-Rocha S."/>
            <person name="Ding Y."/>
            <person name="Chen G."/>
            <person name="Hawes A."/>
            <person name="Holder M."/>
            <person name="Jhangiani S."/>
            <person name="Johnson A."/>
            <person name="Khan Z."/>
            <person name="Li Z."/>
            <person name="Liu W."/>
            <person name="Liu X."/>
            <person name="Perez L."/>
            <person name="Shen H."/>
            <person name="Wang Q."/>
            <person name="Watt J."/>
            <person name="Xi L."/>
            <person name="Xin Y."/>
            <person name="Zhou J."/>
            <person name="Deng J."/>
            <person name="Jiang H."/>
            <person name="Liu Y."/>
            <person name="Qu J."/>
            <person name="Song X.-Z."/>
            <person name="Zhang L."/>
            <person name="Villasana D."/>
            <person name="Johnson A."/>
            <person name="Liu J."/>
            <person name="Liyanage D."/>
            <person name="Lorensuhewa L."/>
            <person name="Robinson T."/>
            <person name="Song A."/>
            <person name="Song B.-B."/>
            <person name="Dinh H."/>
            <person name="Thornton R."/>
            <person name="Coyle M."/>
            <person name="Francisco L."/>
            <person name="Jackson L."/>
            <person name="Javaid M."/>
            <person name="Korchina V."/>
            <person name="Kovar C."/>
            <person name="Mata R."/>
            <person name="Mathew T."/>
            <person name="Ngo R."/>
            <person name="Nguyen L."/>
            <person name="Nguyen N."/>
            <person name="Okwuonu G."/>
            <person name="Ongeri F."/>
            <person name="Pham C."/>
            <person name="Simmons D."/>
            <person name="Wilczek-Boney K."/>
            <person name="Hale W."/>
            <person name="Jakkamsetti A."/>
            <person name="Pham P."/>
            <person name="Ruth R."/>
            <person name="San Lucas F."/>
            <person name="Warren J."/>
            <person name="Zhang J."/>
            <person name="Zhao Z."/>
            <person name="Zhou C."/>
            <person name="Zhu D."/>
            <person name="Lee S."/>
            <person name="Bess C."/>
            <person name="Blankenburg K."/>
            <person name="Forbes L."/>
            <person name="Fu Q."/>
            <person name="Gubbala S."/>
            <person name="Hirani K."/>
            <person name="Jayaseelan J.C."/>
            <person name="Lara F."/>
            <person name="Munidasa M."/>
            <person name="Palculict T."/>
            <person name="Patil S."/>
            <person name="Pu L.-L."/>
            <person name="Saada N."/>
            <person name="Tang L."/>
            <person name="Weissenberger G."/>
            <person name="Zhu Y."/>
            <person name="Hemphill L."/>
            <person name="Shang Y."/>
            <person name="Youmans B."/>
            <person name="Ayvaz T."/>
            <person name="Ross M."/>
            <person name="Santibanez J."/>
            <person name="Aqrawi P."/>
            <person name="Gross S."/>
            <person name="Joshi V."/>
            <person name="Fowler G."/>
            <person name="Nazareth L."/>
            <person name="Reid J."/>
            <person name="Worley K."/>
            <person name="Petrosino J."/>
            <person name="Highlander S."/>
            <person name="Gibbs R."/>
        </authorList>
    </citation>
    <scope>NUCLEOTIDE SEQUENCE [LARGE SCALE GENOMIC DNA]</scope>
    <source>
        <strain evidence="13 14">ATCC 33035</strain>
    </source>
</reference>
<dbReference type="RefSeq" id="WP_005325278.1">
    <property type="nucleotide sequence ID" value="NZ_GL542877.1"/>
</dbReference>
<keyword evidence="11" id="KW-0812">Transmembrane</keyword>
<evidence type="ECO:0000256" key="7">
    <source>
        <dbReference type="ARBA" id="ARBA00023170"/>
    </source>
</evidence>
<dbReference type="FunFam" id="1.20.120.140:FF:000002">
    <property type="entry name" value="Signal recognition particle receptor FtsY"/>
    <property type="match status" value="1"/>
</dbReference>
<dbReference type="GO" id="GO:0005047">
    <property type="term" value="F:signal recognition particle binding"/>
    <property type="evidence" value="ECO:0007669"/>
    <property type="project" value="TreeGrafter"/>
</dbReference>
<dbReference type="SUPFAM" id="SSF52540">
    <property type="entry name" value="P-loop containing nucleoside triphosphate hydrolases"/>
    <property type="match status" value="1"/>
</dbReference>
<dbReference type="InterPro" id="IPR027417">
    <property type="entry name" value="P-loop_NTPase"/>
</dbReference>
<gene>
    <name evidence="9 13" type="primary">ftsY</name>
    <name evidence="13" type="ORF">HMPREF0305_10515</name>
</gene>
<feature type="binding site" evidence="9">
    <location>
        <begin position="466"/>
        <end position="473"/>
    </location>
    <ligand>
        <name>GTP</name>
        <dbReference type="ChEBI" id="CHEBI:37565"/>
    </ligand>
</feature>
<dbReference type="PROSITE" id="PS00300">
    <property type="entry name" value="SRP54"/>
    <property type="match status" value="1"/>
</dbReference>
<dbReference type="PANTHER" id="PTHR43134:SF1">
    <property type="entry name" value="SIGNAL RECOGNITION PARTICLE RECEPTOR SUBUNIT ALPHA"/>
    <property type="match status" value="1"/>
</dbReference>
<dbReference type="SMART" id="SM00962">
    <property type="entry name" value="SRP54"/>
    <property type="match status" value="1"/>
</dbReference>
<sequence>MNSLWLWIGIAIVVIVLIILFVVIGKKRGDAKKVSFDKPAEEEPKQLTQEQKSGNYQAKSGFKFAPAGGAKEAQKAPVQADKPGANKPAPEKHAQSQQAAKAEPNATAIANEQLSGKTSQSKEKSQAQAKPQADKPQSAQPTTDAAANKPVADKPMADKSVAEEPETKPAPQQGKAATTDKPAEPTKQAQAQAPAEEKKQAAESSADKTDKPQSKGTGAAAAATTAGAAGVAGAAAGASESEESHADRAPEAAGQPEAAPKPEEPAAAEKAKEPEDVVSVENAEVEEESPVFDEVVEDNDAEDIEERVDDREEAEEAAAAAEAQTGAAEAAKEQTEAPEGEPAPAPAPQDDIAPAGGRLGRLRGRLSRSQNAIGQGLMGILSAGDLDEDAWEEVEDTLIMADLGTKSTMKVTDSLREKIAERGVSSEDEARAMLRECLIEAGHPEMDRSIKAMPNEGKPAIVMVVGVNGTGKTTTTGKLARVLVSMGHKVLLGAADTFRAAAADQLETWGRRVGADTVRGKEGADPASVAFDAVATGVEQQVDVVLVDTAGRLHTSTDLMDQLGKVKRVVEKKTDVDEVLLVLDATVGQNGLTQARIFREVVDITGVVLTKLDGTAKGGIVFQVQEELGVPVKLVGLGEGADDLAPFEVEGFVDALLGEK</sequence>
<evidence type="ECO:0000259" key="12">
    <source>
        <dbReference type="PROSITE" id="PS00300"/>
    </source>
</evidence>
<dbReference type="GO" id="GO:0003924">
    <property type="term" value="F:GTPase activity"/>
    <property type="evidence" value="ECO:0007669"/>
    <property type="project" value="UniProtKB-UniRule"/>
</dbReference>
<feature type="compositionally biased region" description="Polar residues" evidence="10">
    <location>
        <begin position="46"/>
        <end position="58"/>
    </location>
</feature>
<feature type="compositionally biased region" description="Polar residues" evidence="10">
    <location>
        <begin position="108"/>
        <end position="119"/>
    </location>
</feature>
<evidence type="ECO:0000256" key="8">
    <source>
        <dbReference type="ARBA" id="ARBA00048027"/>
    </source>
</evidence>
<dbReference type="InterPro" id="IPR013822">
    <property type="entry name" value="Signal_recog_particl_SRP54_hlx"/>
</dbReference>
<dbReference type="SMART" id="SM00382">
    <property type="entry name" value="AAA"/>
    <property type="match status" value="1"/>
</dbReference>
<feature type="binding site" evidence="9">
    <location>
        <begin position="548"/>
        <end position="552"/>
    </location>
    <ligand>
        <name>GTP</name>
        <dbReference type="ChEBI" id="CHEBI:37565"/>
    </ligand>
</feature>